<dbReference type="InterPro" id="IPR036396">
    <property type="entry name" value="Cyt_P450_sf"/>
</dbReference>
<keyword evidence="10" id="KW-0472">Membrane</keyword>
<dbReference type="PROSITE" id="PS00086">
    <property type="entry name" value="CYTOCHROME_P450"/>
    <property type="match status" value="1"/>
</dbReference>
<evidence type="ECO:0000256" key="10">
    <source>
        <dbReference type="SAM" id="Phobius"/>
    </source>
</evidence>
<comment type="caution">
    <text evidence="11">The sequence shown here is derived from an EMBL/GenBank/DDBJ whole genome shotgun (WGS) entry which is preliminary data.</text>
</comment>
<dbReference type="InterPro" id="IPR001128">
    <property type="entry name" value="Cyt_P450"/>
</dbReference>
<accession>A0ABQ8JYU9</accession>
<dbReference type="RefSeq" id="XP_047772916.1">
    <property type="nucleotide sequence ID" value="XM_047918344.1"/>
</dbReference>
<keyword evidence="12" id="KW-1185">Reference proteome</keyword>
<evidence type="ECO:0000256" key="2">
    <source>
        <dbReference type="ARBA" id="ARBA00005179"/>
    </source>
</evidence>
<evidence type="ECO:0000313" key="12">
    <source>
        <dbReference type="Proteomes" id="UP000814176"/>
    </source>
</evidence>
<keyword evidence="8 9" id="KW-0503">Monooxygenase</keyword>
<dbReference type="GO" id="GO:0004497">
    <property type="term" value="F:monooxygenase activity"/>
    <property type="evidence" value="ECO:0007669"/>
    <property type="project" value="UniProtKB-KW"/>
</dbReference>
<dbReference type="PANTHER" id="PTHR24305:SF166">
    <property type="entry name" value="CYTOCHROME P450 12A4, MITOCHONDRIAL-RELATED"/>
    <property type="match status" value="1"/>
</dbReference>
<evidence type="ECO:0000256" key="1">
    <source>
        <dbReference type="ARBA" id="ARBA00001971"/>
    </source>
</evidence>
<evidence type="ECO:0000256" key="5">
    <source>
        <dbReference type="ARBA" id="ARBA00022723"/>
    </source>
</evidence>
<comment type="cofactor">
    <cofactor evidence="1">
        <name>heme</name>
        <dbReference type="ChEBI" id="CHEBI:30413"/>
    </cofactor>
</comment>
<name>A0ABQ8JYU9_9APHY</name>
<dbReference type="InterPro" id="IPR050121">
    <property type="entry name" value="Cytochrome_P450_monoxygenase"/>
</dbReference>
<dbReference type="Pfam" id="PF00067">
    <property type="entry name" value="p450"/>
    <property type="match status" value="1"/>
</dbReference>
<evidence type="ECO:0000256" key="8">
    <source>
        <dbReference type="ARBA" id="ARBA00023033"/>
    </source>
</evidence>
<keyword evidence="10" id="KW-0812">Transmembrane</keyword>
<feature type="transmembrane region" description="Helical" evidence="10">
    <location>
        <begin position="6"/>
        <end position="26"/>
    </location>
</feature>
<keyword evidence="6 9" id="KW-0560">Oxidoreductase</keyword>
<keyword evidence="4 9" id="KW-0349">Heme</keyword>
<evidence type="ECO:0000256" key="3">
    <source>
        <dbReference type="ARBA" id="ARBA00010617"/>
    </source>
</evidence>
<dbReference type="SUPFAM" id="SSF48264">
    <property type="entry name" value="Cytochrome P450"/>
    <property type="match status" value="1"/>
</dbReference>
<dbReference type="GeneID" id="71999076"/>
<keyword evidence="7 9" id="KW-0408">Iron</keyword>
<comment type="pathway">
    <text evidence="2">Secondary metabolite biosynthesis.</text>
</comment>
<dbReference type="EMBL" id="JADCUA010000038">
    <property type="protein sequence ID" value="KAH9829442.1"/>
    <property type="molecule type" value="Genomic_DNA"/>
</dbReference>
<protein>
    <submittedName>
        <fullName evidence="11">Cytochrome P450 monooxygenase</fullName>
    </submittedName>
</protein>
<comment type="similarity">
    <text evidence="3 9">Belongs to the cytochrome P450 family.</text>
</comment>
<dbReference type="PANTHER" id="PTHR24305">
    <property type="entry name" value="CYTOCHROME P450"/>
    <property type="match status" value="1"/>
</dbReference>
<keyword evidence="10" id="KW-1133">Transmembrane helix</keyword>
<dbReference type="Proteomes" id="UP000814176">
    <property type="component" value="Unassembled WGS sequence"/>
</dbReference>
<sequence length="548" mass="60698">MDCADLMIRLALLCGCACGIWFYALLRLRRHPLNNIPGPRSPSFIAGNMGQFFGPQSIAFQNDIISSFTSSVVRLYGIFGRPVLYVYDPKALHTVLIKEEDDFEQSARLINMNKALVGPGMVSTLDAQHRKQRKMLNPVFTTNRMRSLVPICYNIGFTASDTLASLVASGPQEMDVLAWTTRIALECIGQAALGHSFDPLVDTSRCELGQTAMKLFPAISRLHLWADAFPYLDRVPPRMRRCLASFYPLRVVLELRKLIDVVILHGARMIEAKKHALKEGELGAMEQMACGNDFMSVLIKANMAAPEADKLPDAEVVAQTAVLIVTATDTTSNTLGRILHLLANNLRAQRRLREEAIEAWQDGDIAYGRLLQLPFLDAVFRETMRLYAPATWVIRDARKDIVLPLATPIVGNDGTVMDEILVPKGCEVIVGLMGANTSKAIWGEDALEWKPERWLNPLPPTVAQNTFPGVSPNLMSFSGGRRACIGWKFAELEIKALLSILLLRLTFSPGSKDIIWRAAHAVFPTIRDDATTPQLPLTVGLYHATPPN</sequence>
<reference evidence="11 12" key="1">
    <citation type="journal article" date="2021" name="Environ. Microbiol.">
        <title>Gene family expansions and transcriptome signatures uncover fungal adaptations to wood decay.</title>
        <authorList>
            <person name="Hage H."/>
            <person name="Miyauchi S."/>
            <person name="Viragh M."/>
            <person name="Drula E."/>
            <person name="Min B."/>
            <person name="Chaduli D."/>
            <person name="Navarro D."/>
            <person name="Favel A."/>
            <person name="Norest M."/>
            <person name="Lesage-Meessen L."/>
            <person name="Balint B."/>
            <person name="Merenyi Z."/>
            <person name="de Eugenio L."/>
            <person name="Morin E."/>
            <person name="Martinez A.T."/>
            <person name="Baldrian P."/>
            <person name="Stursova M."/>
            <person name="Martinez M.J."/>
            <person name="Novotny C."/>
            <person name="Magnuson J.K."/>
            <person name="Spatafora J.W."/>
            <person name="Maurice S."/>
            <person name="Pangilinan J."/>
            <person name="Andreopoulos W."/>
            <person name="LaButti K."/>
            <person name="Hundley H."/>
            <person name="Na H."/>
            <person name="Kuo A."/>
            <person name="Barry K."/>
            <person name="Lipzen A."/>
            <person name="Henrissat B."/>
            <person name="Riley R."/>
            <person name="Ahrendt S."/>
            <person name="Nagy L.G."/>
            <person name="Grigoriev I.V."/>
            <person name="Martin F."/>
            <person name="Rosso M.N."/>
        </authorList>
    </citation>
    <scope>NUCLEOTIDE SEQUENCE [LARGE SCALE GENOMIC DNA]</scope>
    <source>
        <strain evidence="11 12">CIRM-BRFM 1785</strain>
    </source>
</reference>
<dbReference type="InterPro" id="IPR002403">
    <property type="entry name" value="Cyt_P450_E_grp-IV"/>
</dbReference>
<evidence type="ECO:0000256" key="9">
    <source>
        <dbReference type="RuleBase" id="RU000461"/>
    </source>
</evidence>
<dbReference type="PRINTS" id="PR00385">
    <property type="entry name" value="P450"/>
</dbReference>
<keyword evidence="5 9" id="KW-0479">Metal-binding</keyword>
<evidence type="ECO:0000256" key="4">
    <source>
        <dbReference type="ARBA" id="ARBA00022617"/>
    </source>
</evidence>
<dbReference type="PRINTS" id="PR00465">
    <property type="entry name" value="EP450IV"/>
</dbReference>
<evidence type="ECO:0000256" key="6">
    <source>
        <dbReference type="ARBA" id="ARBA00023002"/>
    </source>
</evidence>
<organism evidence="11 12">
    <name type="scientific">Rhodofomes roseus</name>
    <dbReference type="NCBI Taxonomy" id="34475"/>
    <lineage>
        <taxon>Eukaryota</taxon>
        <taxon>Fungi</taxon>
        <taxon>Dikarya</taxon>
        <taxon>Basidiomycota</taxon>
        <taxon>Agaricomycotina</taxon>
        <taxon>Agaricomycetes</taxon>
        <taxon>Polyporales</taxon>
        <taxon>Rhodofomes</taxon>
    </lineage>
</organism>
<evidence type="ECO:0000256" key="7">
    <source>
        <dbReference type="ARBA" id="ARBA00023004"/>
    </source>
</evidence>
<evidence type="ECO:0000313" key="11">
    <source>
        <dbReference type="EMBL" id="KAH9829442.1"/>
    </source>
</evidence>
<proteinExistence type="inferred from homology"/>
<dbReference type="InterPro" id="IPR017972">
    <property type="entry name" value="Cyt_P450_CS"/>
</dbReference>
<dbReference type="Gene3D" id="1.10.630.10">
    <property type="entry name" value="Cytochrome P450"/>
    <property type="match status" value="1"/>
</dbReference>
<gene>
    <name evidence="11" type="ORF">C8Q71DRAFT_403845</name>
</gene>